<dbReference type="Pfam" id="PF03101">
    <property type="entry name" value="FAR1"/>
    <property type="match status" value="1"/>
</dbReference>
<comment type="caution">
    <text evidence="3">The sequence shown here is derived from an EMBL/GenBank/DDBJ whole genome shotgun (WGS) entry which is preliminary data.</text>
</comment>
<evidence type="ECO:0000313" key="3">
    <source>
        <dbReference type="EMBL" id="KAL3637363.1"/>
    </source>
</evidence>
<feature type="region of interest" description="Disordered" evidence="1">
    <location>
        <begin position="31"/>
        <end position="63"/>
    </location>
</feature>
<protein>
    <recommendedName>
        <fullName evidence="2">FAR1 domain-containing protein</fullName>
    </recommendedName>
</protein>
<evidence type="ECO:0000313" key="4">
    <source>
        <dbReference type="Proteomes" id="UP001632038"/>
    </source>
</evidence>
<keyword evidence="4" id="KW-1185">Reference proteome</keyword>
<dbReference type="InterPro" id="IPR004330">
    <property type="entry name" value="FAR1_DNA_bnd_dom"/>
</dbReference>
<name>A0ABD3D4Y8_9LAMI</name>
<feature type="compositionally biased region" description="Polar residues" evidence="1">
    <location>
        <begin position="36"/>
        <end position="49"/>
    </location>
</feature>
<dbReference type="Proteomes" id="UP001632038">
    <property type="component" value="Unassembled WGS sequence"/>
</dbReference>
<reference evidence="4" key="1">
    <citation type="journal article" date="2024" name="IScience">
        <title>Strigolactones Initiate the Formation of Haustorium-like Structures in Castilleja.</title>
        <authorList>
            <person name="Buerger M."/>
            <person name="Peterson D."/>
            <person name="Chory J."/>
        </authorList>
    </citation>
    <scope>NUCLEOTIDE SEQUENCE [LARGE SCALE GENOMIC DNA]</scope>
</reference>
<evidence type="ECO:0000259" key="2">
    <source>
        <dbReference type="Pfam" id="PF03101"/>
    </source>
</evidence>
<accession>A0ABD3D4Y8</accession>
<proteinExistence type="predicted"/>
<dbReference type="PANTHER" id="PTHR47718">
    <property type="entry name" value="OS01G0519700 PROTEIN"/>
    <property type="match status" value="1"/>
</dbReference>
<organism evidence="3 4">
    <name type="scientific">Castilleja foliolosa</name>
    <dbReference type="NCBI Taxonomy" id="1961234"/>
    <lineage>
        <taxon>Eukaryota</taxon>
        <taxon>Viridiplantae</taxon>
        <taxon>Streptophyta</taxon>
        <taxon>Embryophyta</taxon>
        <taxon>Tracheophyta</taxon>
        <taxon>Spermatophyta</taxon>
        <taxon>Magnoliopsida</taxon>
        <taxon>eudicotyledons</taxon>
        <taxon>Gunneridae</taxon>
        <taxon>Pentapetalae</taxon>
        <taxon>asterids</taxon>
        <taxon>lamiids</taxon>
        <taxon>Lamiales</taxon>
        <taxon>Orobanchaceae</taxon>
        <taxon>Pedicularideae</taxon>
        <taxon>Castillejinae</taxon>
        <taxon>Castilleja</taxon>
    </lineage>
</organism>
<sequence length="183" mass="20206">MMEFEEGELGDLEFGEKSAEIGECLAVYSHSDEEGGNNNSGELINNTLLNDEDGGSSDNGESINTILLNDEGDTTNVAGSLIGLKRKNCDDIYRLYCEHARQVGFSVRKTTTRWNEDKTIITEKKYVSSSEGMKRSTDSGLTKKTYVTRTGCKASLRAKLNAEGSLFEVLDHNTAHNHILLFL</sequence>
<feature type="domain" description="FAR1" evidence="2">
    <location>
        <begin position="95"/>
        <end position="181"/>
    </location>
</feature>
<dbReference type="EMBL" id="JAVIJP010000025">
    <property type="protein sequence ID" value="KAL3637363.1"/>
    <property type="molecule type" value="Genomic_DNA"/>
</dbReference>
<dbReference type="PANTHER" id="PTHR47718:SF17">
    <property type="entry name" value="PROTEIN FAR1-RELATED SEQUENCE 5-LIKE"/>
    <property type="match status" value="1"/>
</dbReference>
<evidence type="ECO:0000256" key="1">
    <source>
        <dbReference type="SAM" id="MobiDB-lite"/>
    </source>
</evidence>
<gene>
    <name evidence="3" type="ORF">CASFOL_018531</name>
</gene>
<dbReference type="AlphaFoldDB" id="A0ABD3D4Y8"/>